<dbReference type="EMBL" id="JWIN03000003">
    <property type="protein sequence ID" value="KAB1281186.1"/>
    <property type="molecule type" value="Genomic_DNA"/>
</dbReference>
<organism evidence="2 3">
    <name type="scientific">Camelus dromedarius</name>
    <name type="common">Dromedary</name>
    <name type="synonym">Arabian camel</name>
    <dbReference type="NCBI Taxonomy" id="9838"/>
    <lineage>
        <taxon>Eukaryota</taxon>
        <taxon>Metazoa</taxon>
        <taxon>Chordata</taxon>
        <taxon>Craniata</taxon>
        <taxon>Vertebrata</taxon>
        <taxon>Euteleostomi</taxon>
        <taxon>Mammalia</taxon>
        <taxon>Eutheria</taxon>
        <taxon>Laurasiatheria</taxon>
        <taxon>Artiodactyla</taxon>
        <taxon>Tylopoda</taxon>
        <taxon>Camelidae</taxon>
        <taxon>Camelus</taxon>
    </lineage>
</organism>
<proteinExistence type="predicted"/>
<accession>A0A5N4EDU3</accession>
<feature type="region of interest" description="Disordered" evidence="1">
    <location>
        <begin position="21"/>
        <end position="52"/>
    </location>
</feature>
<protein>
    <submittedName>
        <fullName evidence="2">Uncharacterized protein</fullName>
    </submittedName>
</protein>
<feature type="compositionally biased region" description="Acidic residues" evidence="1">
    <location>
        <begin position="32"/>
        <end position="43"/>
    </location>
</feature>
<evidence type="ECO:0000313" key="2">
    <source>
        <dbReference type="EMBL" id="KAB1281186.1"/>
    </source>
</evidence>
<name>A0A5N4EDU3_CAMDR</name>
<comment type="caution">
    <text evidence="2">The sequence shown here is derived from an EMBL/GenBank/DDBJ whole genome shotgun (WGS) entry which is preliminary data.</text>
</comment>
<feature type="compositionally biased region" description="Basic and acidic residues" evidence="1">
    <location>
        <begin position="21"/>
        <end position="31"/>
    </location>
</feature>
<gene>
    <name evidence="2" type="ORF">Cadr_000004122</name>
</gene>
<dbReference type="AlphaFoldDB" id="A0A5N4EDU3"/>
<reference evidence="2 3" key="1">
    <citation type="journal article" date="2019" name="Mol. Ecol. Resour.">
        <title>Improving Illumina assemblies with Hi-C and long reads: an example with the North African dromedary.</title>
        <authorList>
            <person name="Elbers J.P."/>
            <person name="Rogers M.F."/>
            <person name="Perelman P.L."/>
            <person name="Proskuryakova A.A."/>
            <person name="Serdyukova N.A."/>
            <person name="Johnson W.E."/>
            <person name="Horin P."/>
            <person name="Corander J."/>
            <person name="Murphy D."/>
            <person name="Burger P.A."/>
        </authorList>
    </citation>
    <scope>NUCLEOTIDE SEQUENCE [LARGE SCALE GENOMIC DNA]</scope>
    <source>
        <strain evidence="2">Drom800</strain>
        <tissue evidence="2">Blood</tissue>
    </source>
</reference>
<sequence length="52" mass="5483">MEGGSQKHLVLLVLDTLKDDCSQDADAHDGDGDGDGDGDEDEAVEPRLFAPL</sequence>
<evidence type="ECO:0000256" key="1">
    <source>
        <dbReference type="SAM" id="MobiDB-lite"/>
    </source>
</evidence>
<evidence type="ECO:0000313" key="3">
    <source>
        <dbReference type="Proteomes" id="UP000299084"/>
    </source>
</evidence>
<dbReference type="Proteomes" id="UP000299084">
    <property type="component" value="Unassembled WGS sequence"/>
</dbReference>
<keyword evidence="3" id="KW-1185">Reference proteome</keyword>